<reference evidence="6 7" key="2">
    <citation type="journal article" date="2011" name="J. Bacteriol.">
        <title>Complete genome sequence of a carbon monoxide-utilizing acetogen, Eubacterium limosum KIST612.</title>
        <authorList>
            <person name="Roh H."/>
            <person name="Ko H.J."/>
            <person name="Kim D."/>
            <person name="Choi D.G."/>
            <person name="Park S."/>
            <person name="Kim S."/>
            <person name="Chang I.S."/>
            <person name="Choi I.G."/>
        </authorList>
    </citation>
    <scope>NUCLEOTIDE SEQUENCE [LARGE SCALE GENOMIC DNA]</scope>
    <source>
        <strain evidence="6 7">KIST612</strain>
    </source>
</reference>
<dbReference type="PANTHER" id="PTHR30055">
    <property type="entry name" value="HTH-TYPE TRANSCRIPTIONAL REGULATOR RUTR"/>
    <property type="match status" value="1"/>
</dbReference>
<feature type="DNA-binding region" description="H-T-H motif" evidence="4">
    <location>
        <begin position="24"/>
        <end position="43"/>
    </location>
</feature>
<evidence type="ECO:0000259" key="5">
    <source>
        <dbReference type="PROSITE" id="PS50977"/>
    </source>
</evidence>
<dbReference type="Pfam" id="PF21303">
    <property type="entry name" value="TetR_C_39"/>
    <property type="match status" value="1"/>
</dbReference>
<evidence type="ECO:0000256" key="4">
    <source>
        <dbReference type="PROSITE-ProRule" id="PRU00335"/>
    </source>
</evidence>
<keyword evidence="3" id="KW-0804">Transcription</keyword>
<dbReference type="GO" id="GO:0000976">
    <property type="term" value="F:transcription cis-regulatory region binding"/>
    <property type="evidence" value="ECO:0007669"/>
    <property type="project" value="TreeGrafter"/>
</dbReference>
<dbReference type="Gene3D" id="1.10.357.10">
    <property type="entry name" value="Tetracycline Repressor, domain 2"/>
    <property type="match status" value="1"/>
</dbReference>
<evidence type="ECO:0000256" key="2">
    <source>
        <dbReference type="ARBA" id="ARBA00023125"/>
    </source>
</evidence>
<dbReference type="Proteomes" id="UP000006873">
    <property type="component" value="Chromosome"/>
</dbReference>
<evidence type="ECO:0000256" key="3">
    <source>
        <dbReference type="ARBA" id="ARBA00023163"/>
    </source>
</evidence>
<dbReference type="GeneID" id="68362718"/>
<dbReference type="eggNOG" id="COG1309">
    <property type="taxonomic scope" value="Bacteria"/>
</dbReference>
<evidence type="ECO:0000313" key="7">
    <source>
        <dbReference type="Proteomes" id="UP000006873"/>
    </source>
</evidence>
<dbReference type="EMBL" id="CP002273">
    <property type="protein sequence ID" value="ADO36456.1"/>
    <property type="molecule type" value="Genomic_DNA"/>
</dbReference>
<feature type="domain" description="HTH tetR-type" evidence="5">
    <location>
        <begin position="1"/>
        <end position="61"/>
    </location>
</feature>
<evidence type="ECO:0000256" key="1">
    <source>
        <dbReference type="ARBA" id="ARBA00023015"/>
    </source>
</evidence>
<reference key="1">
    <citation type="submission" date="2010-09" db="EMBL/GenBank/DDBJ databases">
        <authorList>
            <person name="Roh H."/>
            <person name="Ko H.-J."/>
            <person name="Kim D."/>
            <person name="Choi D.G."/>
            <person name="Park S."/>
            <person name="Kim S."/>
            <person name="Kim K.H."/>
            <person name="Chang I.S."/>
            <person name="Choi I.-G."/>
        </authorList>
    </citation>
    <scope>NUCLEOTIDE SEQUENCE</scope>
    <source>
        <strain>KIST612</strain>
    </source>
</reference>
<organism evidence="6 7">
    <name type="scientific">Eubacterium callanderi</name>
    <dbReference type="NCBI Taxonomy" id="53442"/>
    <lineage>
        <taxon>Bacteria</taxon>
        <taxon>Bacillati</taxon>
        <taxon>Bacillota</taxon>
        <taxon>Clostridia</taxon>
        <taxon>Eubacteriales</taxon>
        <taxon>Eubacteriaceae</taxon>
        <taxon>Eubacterium</taxon>
    </lineage>
</organism>
<dbReference type="PRINTS" id="PR00455">
    <property type="entry name" value="HTHTETR"/>
</dbReference>
<protein>
    <submittedName>
        <fullName evidence="6">Transcriptional regulator</fullName>
    </submittedName>
</protein>
<dbReference type="HOGENOM" id="CLU_069356_29_2_9"/>
<dbReference type="Pfam" id="PF00440">
    <property type="entry name" value="TetR_N"/>
    <property type="match status" value="1"/>
</dbReference>
<dbReference type="InterPro" id="IPR050109">
    <property type="entry name" value="HTH-type_TetR-like_transc_reg"/>
</dbReference>
<keyword evidence="1" id="KW-0805">Transcription regulation</keyword>
<dbReference type="KEGG" id="elm:ELI_1470"/>
<dbReference type="InterPro" id="IPR001647">
    <property type="entry name" value="HTH_TetR"/>
</dbReference>
<dbReference type="InterPro" id="IPR009057">
    <property type="entry name" value="Homeodomain-like_sf"/>
</dbReference>
<dbReference type="SUPFAM" id="SSF46689">
    <property type="entry name" value="Homeodomain-like"/>
    <property type="match status" value="1"/>
</dbReference>
<dbReference type="RefSeq" id="WP_013379777.1">
    <property type="nucleotide sequence ID" value="NC_014624.2"/>
</dbReference>
<dbReference type="InterPro" id="IPR049149">
    <property type="entry name" value="TetR/AcrR_C"/>
</dbReference>
<keyword evidence="2 4" id="KW-0238">DNA-binding</keyword>
<gene>
    <name evidence="6" type="ordered locus">ELI_1470</name>
</gene>
<accession>E3GLE2</accession>
<sequence>MGKRDLILDTLQELLAEDKGAACSVSDIAKRAGIAKGGLYYYFKSKEAVFDALVERTYDDNIARCRDLVSRNGGTAPEKLKALYQAYRSLQTSTDFDRYLHLPQNACIHQKSLARILSGLSPIVAEIIGQGVLEGSFTCPLPQETGEIILSVFCFLLDPGIFDWTPEQLDHRLRATASLIEAGLGAEPGSLDFFYTLS</sequence>
<dbReference type="PROSITE" id="PS50977">
    <property type="entry name" value="HTH_TETR_2"/>
    <property type="match status" value="1"/>
</dbReference>
<dbReference type="AlphaFoldDB" id="E3GLE2"/>
<dbReference type="PANTHER" id="PTHR30055:SF234">
    <property type="entry name" value="HTH-TYPE TRANSCRIPTIONAL REGULATOR BETI"/>
    <property type="match status" value="1"/>
</dbReference>
<evidence type="ECO:0000313" key="6">
    <source>
        <dbReference type="EMBL" id="ADO36456.1"/>
    </source>
</evidence>
<name>E3GLE2_9FIRM</name>
<keyword evidence="7" id="KW-1185">Reference proteome</keyword>
<dbReference type="GO" id="GO:0003700">
    <property type="term" value="F:DNA-binding transcription factor activity"/>
    <property type="evidence" value="ECO:0007669"/>
    <property type="project" value="TreeGrafter"/>
</dbReference>
<proteinExistence type="predicted"/>